<keyword evidence="2 3" id="KW-0472">Membrane</keyword>
<feature type="transmembrane region" description="Helical" evidence="3">
    <location>
        <begin position="348"/>
        <end position="369"/>
    </location>
</feature>
<dbReference type="NCBIfam" id="TIGR00806">
    <property type="entry name" value="rfc"/>
    <property type="match status" value="1"/>
</dbReference>
<evidence type="ECO:0000256" key="4">
    <source>
        <dbReference type="SAM" id="SignalP"/>
    </source>
</evidence>
<dbReference type="Pfam" id="PF01770">
    <property type="entry name" value="Folate_carrier"/>
    <property type="match status" value="1"/>
</dbReference>
<feature type="transmembrane region" description="Helical" evidence="3">
    <location>
        <begin position="416"/>
        <end position="438"/>
    </location>
</feature>
<evidence type="ECO:0000256" key="2">
    <source>
        <dbReference type="PIRNR" id="PIRNR028739"/>
    </source>
</evidence>
<dbReference type="SUPFAM" id="SSF103473">
    <property type="entry name" value="MFS general substrate transporter"/>
    <property type="match status" value="1"/>
</dbReference>
<reference evidence="6" key="1">
    <citation type="submission" date="2025-08" db="UniProtKB">
        <authorList>
            <consortium name="RefSeq"/>
        </authorList>
    </citation>
    <scope>IDENTIFICATION</scope>
</reference>
<proteinExistence type="inferred from homology"/>
<dbReference type="KEGG" id="csol:105361673"/>
<keyword evidence="2" id="KW-0813">Transport</keyword>
<protein>
    <submittedName>
        <fullName evidence="6">Thiamine transporter 1-like</fullName>
    </submittedName>
</protein>
<feature type="transmembrane region" description="Helical" evidence="3">
    <location>
        <begin position="324"/>
        <end position="342"/>
    </location>
</feature>
<name>A0AAJ6YFR1_9HYME</name>
<sequence>MKWSMISLILCIFGFLKEFRPSESFITNYLCGSWKNFTQDQINQEIYPIGTYSNFATLILVFLLTDLIRYKFVIILCGFSGTIAYVILRFATTIAHVQIVEFLYGLLLSTEVAYYTYIYAKVNKQHYQQVTSHTKVAYLLGRFTAGIVAQVTTSLEILDYEQLNYITITSLSIATVWACLLPSVNQSMYFHRVNDLSTKTVTSLQSKERSNSLSTSLCKTSSEETGSFLIKVKLAYYLLWEDFVKAYTNTHVIKWSLWWAFATCGYLQVIMYIQLLWENALELQSSKYHGIYNGYVEAIYTLISALVVFVVGNLHLNWSLVGEAILSIFSIIEGIILLISYISYNIWILYTVYISFGVIYHSIITIASFEVVQHLSEDSYGLIFGINTFFALSLQSVLTFIIINKSSLILDIRFQYLVYAVYFIILGIIFMIMSVFTLKHYFKNKKSLKIWLRNTESNIK</sequence>
<organism evidence="5 6">
    <name type="scientific">Ceratosolen solmsi marchali</name>
    <dbReference type="NCBI Taxonomy" id="326594"/>
    <lineage>
        <taxon>Eukaryota</taxon>
        <taxon>Metazoa</taxon>
        <taxon>Ecdysozoa</taxon>
        <taxon>Arthropoda</taxon>
        <taxon>Hexapoda</taxon>
        <taxon>Insecta</taxon>
        <taxon>Pterygota</taxon>
        <taxon>Neoptera</taxon>
        <taxon>Endopterygota</taxon>
        <taxon>Hymenoptera</taxon>
        <taxon>Apocrita</taxon>
        <taxon>Proctotrupomorpha</taxon>
        <taxon>Chalcidoidea</taxon>
        <taxon>Agaonidae</taxon>
        <taxon>Agaoninae</taxon>
        <taxon>Ceratosolen</taxon>
    </lineage>
</organism>
<evidence type="ECO:0000313" key="6">
    <source>
        <dbReference type="RefSeq" id="XP_011497226.1"/>
    </source>
</evidence>
<feature type="transmembrane region" description="Helical" evidence="3">
    <location>
        <begin position="72"/>
        <end position="91"/>
    </location>
</feature>
<evidence type="ECO:0000256" key="3">
    <source>
        <dbReference type="SAM" id="Phobius"/>
    </source>
</evidence>
<keyword evidence="3" id="KW-0812">Transmembrane</keyword>
<dbReference type="GO" id="GO:0090482">
    <property type="term" value="F:vitamin transmembrane transporter activity"/>
    <property type="evidence" value="ECO:0007669"/>
    <property type="project" value="InterPro"/>
</dbReference>
<feature type="transmembrane region" description="Helical" evidence="3">
    <location>
        <begin position="97"/>
        <end position="118"/>
    </location>
</feature>
<keyword evidence="4" id="KW-0732">Signal</keyword>
<feature type="chain" id="PRO_5042540516" evidence="4">
    <location>
        <begin position="25"/>
        <end position="460"/>
    </location>
</feature>
<feature type="signal peptide" evidence="4">
    <location>
        <begin position="1"/>
        <end position="24"/>
    </location>
</feature>
<dbReference type="Proteomes" id="UP000695007">
    <property type="component" value="Unplaced"/>
</dbReference>
<dbReference type="PANTHER" id="PTHR10686:SF18">
    <property type="entry name" value="IP11787P-RELATED"/>
    <property type="match status" value="1"/>
</dbReference>
<feature type="transmembrane region" description="Helical" evidence="3">
    <location>
        <begin position="255"/>
        <end position="275"/>
    </location>
</feature>
<feature type="transmembrane region" description="Helical" evidence="3">
    <location>
        <begin position="139"/>
        <end position="158"/>
    </location>
</feature>
<feature type="transmembrane region" description="Helical" evidence="3">
    <location>
        <begin position="45"/>
        <end position="65"/>
    </location>
</feature>
<evidence type="ECO:0000256" key="1">
    <source>
        <dbReference type="ARBA" id="ARBA00005773"/>
    </source>
</evidence>
<dbReference type="InterPro" id="IPR036259">
    <property type="entry name" value="MFS_trans_sf"/>
</dbReference>
<feature type="transmembrane region" description="Helical" evidence="3">
    <location>
        <begin position="164"/>
        <end position="184"/>
    </location>
</feature>
<dbReference type="Gene3D" id="1.20.1250.20">
    <property type="entry name" value="MFS general substrate transporter like domains"/>
    <property type="match status" value="1"/>
</dbReference>
<comment type="similarity">
    <text evidence="1 2">Belongs to the reduced folate carrier (RFC) transporter (TC 2.A.48) family.</text>
</comment>
<dbReference type="GeneID" id="105361673"/>
<feature type="transmembrane region" description="Helical" evidence="3">
    <location>
        <begin position="381"/>
        <end position="404"/>
    </location>
</feature>
<dbReference type="AlphaFoldDB" id="A0AAJ6YFR1"/>
<dbReference type="PIRSF" id="PIRSF028739">
    <property type="entry name" value="Folate_carrier"/>
    <property type="match status" value="1"/>
</dbReference>
<dbReference type="GO" id="GO:0005886">
    <property type="term" value="C:plasma membrane"/>
    <property type="evidence" value="ECO:0007669"/>
    <property type="project" value="UniProtKB-UniRule"/>
</dbReference>
<keyword evidence="5" id="KW-1185">Reference proteome</keyword>
<feature type="transmembrane region" description="Helical" evidence="3">
    <location>
        <begin position="295"/>
        <end position="312"/>
    </location>
</feature>
<gene>
    <name evidence="6" type="primary">LOC105361673</name>
</gene>
<evidence type="ECO:0000313" key="5">
    <source>
        <dbReference type="Proteomes" id="UP000695007"/>
    </source>
</evidence>
<dbReference type="PANTHER" id="PTHR10686">
    <property type="entry name" value="FOLATE TRANSPORTER"/>
    <property type="match status" value="1"/>
</dbReference>
<accession>A0AAJ6YFR1</accession>
<dbReference type="InterPro" id="IPR002666">
    <property type="entry name" value="Folate_carrier"/>
</dbReference>
<comment type="subcellular location">
    <subcellularLocation>
        <location evidence="2">Membrane</location>
        <topology evidence="2">Multi-pass membrane protein</topology>
    </subcellularLocation>
</comment>
<keyword evidence="3" id="KW-1133">Transmembrane helix</keyword>
<dbReference type="RefSeq" id="XP_011497226.1">
    <property type="nucleotide sequence ID" value="XM_011498924.1"/>
</dbReference>